<evidence type="ECO:0000256" key="1">
    <source>
        <dbReference type="ARBA" id="ARBA00023015"/>
    </source>
</evidence>
<dbReference type="PANTHER" id="PTHR30055:SF234">
    <property type="entry name" value="HTH-TYPE TRANSCRIPTIONAL REGULATOR BETI"/>
    <property type="match status" value="1"/>
</dbReference>
<sequence>MAGVAMATIRPAPRIRAASCDRPTSNMLRKRDSLHSTQICVQCTHMTRDTILAAARAVLDREGIPGLTVRKVATRAKLSPMAMYRHFVDKSALLDALMDDGLATWGKIVSSISAQDPMAWLEELIEAYLDFALTKPHRFDAAFMLPAPSARQFPDDFAVGRSPVMAMIILRIDQAKSNGWFGNKPALDVAISLAALAQGLVSMHRANRFSSEAQFKAIYRTAIRHCLESYSVRPLRRER</sequence>
<dbReference type="InterPro" id="IPR009057">
    <property type="entry name" value="Homeodomain-like_sf"/>
</dbReference>
<dbReference type="Pfam" id="PF13305">
    <property type="entry name" value="TetR_C_33"/>
    <property type="match status" value="1"/>
</dbReference>
<evidence type="ECO:0000256" key="3">
    <source>
        <dbReference type="ARBA" id="ARBA00023163"/>
    </source>
</evidence>
<evidence type="ECO:0000256" key="2">
    <source>
        <dbReference type="ARBA" id="ARBA00023125"/>
    </source>
</evidence>
<keyword evidence="3" id="KW-0804">Transcription</keyword>
<dbReference type="InterPro" id="IPR001647">
    <property type="entry name" value="HTH_TetR"/>
</dbReference>
<dbReference type="PANTHER" id="PTHR30055">
    <property type="entry name" value="HTH-TYPE TRANSCRIPTIONAL REGULATOR RUTR"/>
    <property type="match status" value="1"/>
</dbReference>
<keyword evidence="7" id="KW-1185">Reference proteome</keyword>
<comment type="caution">
    <text evidence="6">The sequence shown here is derived from an EMBL/GenBank/DDBJ whole genome shotgun (WGS) entry which is preliminary data.</text>
</comment>
<evidence type="ECO:0000313" key="6">
    <source>
        <dbReference type="EMBL" id="RDD80050.1"/>
    </source>
</evidence>
<gene>
    <name evidence="6" type="ORF">DVJ77_19450</name>
</gene>
<keyword evidence="1" id="KW-0805">Transcription regulation</keyword>
<dbReference type="InterPro" id="IPR050109">
    <property type="entry name" value="HTH-type_TetR-like_transc_reg"/>
</dbReference>
<dbReference type="Gene3D" id="1.10.357.10">
    <property type="entry name" value="Tetracycline Repressor, domain 2"/>
    <property type="match status" value="1"/>
</dbReference>
<dbReference type="SUPFAM" id="SSF48498">
    <property type="entry name" value="Tetracyclin repressor-like, C-terminal domain"/>
    <property type="match status" value="1"/>
</dbReference>
<dbReference type="InterPro" id="IPR036271">
    <property type="entry name" value="Tet_transcr_reg_TetR-rel_C_sf"/>
</dbReference>
<evidence type="ECO:0000313" key="7">
    <source>
        <dbReference type="Proteomes" id="UP000253782"/>
    </source>
</evidence>
<dbReference type="AlphaFoldDB" id="A0A369UKD1"/>
<evidence type="ECO:0000259" key="5">
    <source>
        <dbReference type="PROSITE" id="PS50977"/>
    </source>
</evidence>
<dbReference type="GO" id="GO:0000976">
    <property type="term" value="F:transcription cis-regulatory region binding"/>
    <property type="evidence" value="ECO:0007669"/>
    <property type="project" value="TreeGrafter"/>
</dbReference>
<feature type="domain" description="HTH tetR-type" evidence="5">
    <location>
        <begin position="45"/>
        <end position="105"/>
    </location>
</feature>
<reference evidence="6 7" key="1">
    <citation type="submission" date="2018-07" db="EMBL/GenBank/DDBJ databases">
        <title>Dyella tabacisoli L4-6T, whole genome shotgun sequence.</title>
        <authorList>
            <person name="Zhou X.-K."/>
            <person name="Li W.-J."/>
            <person name="Duan Y.-Q."/>
        </authorList>
    </citation>
    <scope>NUCLEOTIDE SEQUENCE [LARGE SCALE GENOMIC DNA]</scope>
    <source>
        <strain evidence="6 7">L4-6</strain>
    </source>
</reference>
<evidence type="ECO:0000256" key="4">
    <source>
        <dbReference type="PROSITE-ProRule" id="PRU00335"/>
    </source>
</evidence>
<protein>
    <submittedName>
        <fullName evidence="6">TetR/AcrR family transcriptional regulator</fullName>
    </submittedName>
</protein>
<feature type="DNA-binding region" description="H-T-H motif" evidence="4">
    <location>
        <begin position="68"/>
        <end position="87"/>
    </location>
</feature>
<accession>A0A369UKD1</accession>
<dbReference type="PRINTS" id="PR00455">
    <property type="entry name" value="HTHTETR"/>
</dbReference>
<organism evidence="6 7">
    <name type="scientific">Dyella tabacisoli</name>
    <dbReference type="NCBI Taxonomy" id="2282381"/>
    <lineage>
        <taxon>Bacteria</taxon>
        <taxon>Pseudomonadati</taxon>
        <taxon>Pseudomonadota</taxon>
        <taxon>Gammaproteobacteria</taxon>
        <taxon>Lysobacterales</taxon>
        <taxon>Rhodanobacteraceae</taxon>
        <taxon>Dyella</taxon>
    </lineage>
</organism>
<name>A0A369UKD1_9GAMM</name>
<dbReference type="OrthoDB" id="9089941at2"/>
<keyword evidence="2 4" id="KW-0238">DNA-binding</keyword>
<dbReference type="InterPro" id="IPR025996">
    <property type="entry name" value="MT1864/Rv1816-like_C"/>
</dbReference>
<dbReference type="SUPFAM" id="SSF46689">
    <property type="entry name" value="Homeodomain-like"/>
    <property type="match status" value="1"/>
</dbReference>
<proteinExistence type="predicted"/>
<dbReference type="EMBL" id="QQAH01000022">
    <property type="protein sequence ID" value="RDD80050.1"/>
    <property type="molecule type" value="Genomic_DNA"/>
</dbReference>
<dbReference type="Proteomes" id="UP000253782">
    <property type="component" value="Unassembled WGS sequence"/>
</dbReference>
<dbReference type="GO" id="GO:0003700">
    <property type="term" value="F:DNA-binding transcription factor activity"/>
    <property type="evidence" value="ECO:0007669"/>
    <property type="project" value="TreeGrafter"/>
</dbReference>
<dbReference type="PROSITE" id="PS50977">
    <property type="entry name" value="HTH_TETR_2"/>
    <property type="match status" value="1"/>
</dbReference>
<dbReference type="Pfam" id="PF00440">
    <property type="entry name" value="TetR_N"/>
    <property type="match status" value="1"/>
</dbReference>